<protein>
    <submittedName>
        <fullName evidence="1">Uncharacterized protein</fullName>
    </submittedName>
</protein>
<keyword evidence="2" id="KW-1185">Reference proteome</keyword>
<reference evidence="2" key="1">
    <citation type="journal article" date="2022" name="Mol. Ecol. Resour.">
        <title>The genomes of chicory, endive, great burdock and yacon provide insights into Asteraceae palaeo-polyploidization history and plant inulin production.</title>
        <authorList>
            <person name="Fan W."/>
            <person name="Wang S."/>
            <person name="Wang H."/>
            <person name="Wang A."/>
            <person name="Jiang F."/>
            <person name="Liu H."/>
            <person name="Zhao H."/>
            <person name="Xu D."/>
            <person name="Zhang Y."/>
        </authorList>
    </citation>
    <scope>NUCLEOTIDE SEQUENCE [LARGE SCALE GENOMIC DNA]</scope>
    <source>
        <strain evidence="2">cv. Yunnan</strain>
    </source>
</reference>
<name>A0ACB9AWD3_9ASTR</name>
<evidence type="ECO:0000313" key="1">
    <source>
        <dbReference type="EMBL" id="KAI3714260.1"/>
    </source>
</evidence>
<organism evidence="1 2">
    <name type="scientific">Smallanthus sonchifolius</name>
    <dbReference type="NCBI Taxonomy" id="185202"/>
    <lineage>
        <taxon>Eukaryota</taxon>
        <taxon>Viridiplantae</taxon>
        <taxon>Streptophyta</taxon>
        <taxon>Embryophyta</taxon>
        <taxon>Tracheophyta</taxon>
        <taxon>Spermatophyta</taxon>
        <taxon>Magnoliopsida</taxon>
        <taxon>eudicotyledons</taxon>
        <taxon>Gunneridae</taxon>
        <taxon>Pentapetalae</taxon>
        <taxon>asterids</taxon>
        <taxon>campanulids</taxon>
        <taxon>Asterales</taxon>
        <taxon>Asteraceae</taxon>
        <taxon>Asteroideae</taxon>
        <taxon>Heliantheae alliance</taxon>
        <taxon>Millerieae</taxon>
        <taxon>Smallanthus</taxon>
    </lineage>
</organism>
<comment type="caution">
    <text evidence="1">The sequence shown here is derived from an EMBL/GenBank/DDBJ whole genome shotgun (WGS) entry which is preliminary data.</text>
</comment>
<reference evidence="1 2" key="2">
    <citation type="journal article" date="2022" name="Mol. Ecol. Resour.">
        <title>The genomes of chicory, endive, great burdock and yacon provide insights into Asteraceae paleo-polyploidization history and plant inulin production.</title>
        <authorList>
            <person name="Fan W."/>
            <person name="Wang S."/>
            <person name="Wang H."/>
            <person name="Wang A."/>
            <person name="Jiang F."/>
            <person name="Liu H."/>
            <person name="Zhao H."/>
            <person name="Xu D."/>
            <person name="Zhang Y."/>
        </authorList>
    </citation>
    <scope>NUCLEOTIDE SEQUENCE [LARGE SCALE GENOMIC DNA]</scope>
    <source>
        <strain evidence="2">cv. Yunnan</strain>
        <tissue evidence="1">Leaves</tissue>
    </source>
</reference>
<gene>
    <name evidence="1" type="ORF">L1987_72857</name>
</gene>
<accession>A0ACB9AWD3</accession>
<dbReference type="EMBL" id="CM042041">
    <property type="protein sequence ID" value="KAI3714260.1"/>
    <property type="molecule type" value="Genomic_DNA"/>
</dbReference>
<evidence type="ECO:0000313" key="2">
    <source>
        <dbReference type="Proteomes" id="UP001056120"/>
    </source>
</evidence>
<proteinExistence type="predicted"/>
<sequence>MPRCRFGFFQVVNNDYNKWGMYAIGGSSNPTILSQGNRFVASDNPHTKQVTQKNNAQESEWKNWNWRSEKDSFENGAFFTPSGSDPQLTPEQQQNMLEVADAPEVPQLTSSAGVLSCVIGQPC</sequence>
<dbReference type="Proteomes" id="UP001056120">
    <property type="component" value="Linkage Group LG24"/>
</dbReference>